<sequence>MASSACVSLILFFTIFEIINAAQLKNQQSKPISLGSSLSPSSEPSSWTSPSGLFQFGFYKEGTGFSVGTWLVTSPNITVIWTAFRDEPPVSSNAKLILTMDGLVLQTEESKHKLIANTTSDEPASFASILDSGNFVLCNDRFDFIWESFNFPTHTIVGGQSLVNGSKLFSSASETNSSTGRFCLEQRDGILVLYPVRDSRQIYWVSKLYWASDRVHGMVNLTPGGILQAGSADATQILARSSYSVKSSNETVIYRATLDFDGILRLYSHHFTSDSNYRADIEWYVLQNQCLVKGFCGFNSFCSNPTNSSTKGECFCFRGFNFINPEMKFLGCYRNFTDEEGCKRKMPAEFYKITSLEISQLGGMAYAKLSVNEKDCSKSCLNDCYCGAAIYANASCSKHKLPLIFAMKYQNVPATLFIKWSSGQANLSTNLSALPIVSKKHGDNKKKLVSVLAACLGSITFLCFLIAISSLLAYKQRVNQYQKLRINSSLGPSQEFIIQSFSTGELERATNGFEEELGRGCFGAVYKGSICEGNKIVAVKRLENPVEEGERKFQAEMAAVRRTHHKNLVRLLGFCMQTSKKLLVYEFMSKGSLENLLSNVESGPIWRDRVRIALDVARGITYLHEECEVQIIHCNINPRNILLDDSLTAKISNFSLAKILMPNQTGIVTGVKGTRGYMSPEWQNSGLITVKSDVYSFGVVVLEIVCCRSNFEVNVSTADVVLLSTWVYNCFIAKELSKLVGEDEEVDLRTLETMVRVGLLCIQDEPNLRPSMKNVILMLEGTMEIPVVPFPILSNFSSNSQTLSSAFTNTD</sequence>
<evidence type="ECO:0000256" key="9">
    <source>
        <dbReference type="ARBA" id="ARBA00022840"/>
    </source>
</evidence>
<dbReference type="Pfam" id="PF07714">
    <property type="entry name" value="PK_Tyr_Ser-Thr"/>
    <property type="match status" value="1"/>
</dbReference>
<dbReference type="PROSITE" id="PS00107">
    <property type="entry name" value="PROTEIN_KINASE_ATP"/>
    <property type="match status" value="1"/>
</dbReference>
<feature type="binding site" evidence="18">
    <location>
        <position position="540"/>
    </location>
    <ligand>
        <name>ATP</name>
        <dbReference type="ChEBI" id="CHEBI:30616"/>
    </ligand>
</feature>
<dbReference type="AlphaFoldDB" id="A0A067DXE4"/>
<feature type="domain" description="Bulb-type lectin" evidence="22">
    <location>
        <begin position="29"/>
        <end position="150"/>
    </location>
</feature>
<dbReference type="PROSITE" id="PS50927">
    <property type="entry name" value="BULB_LECTIN"/>
    <property type="match status" value="1"/>
</dbReference>
<dbReference type="eggNOG" id="ENOG502QRX7">
    <property type="taxonomic scope" value="Eukaryota"/>
</dbReference>
<dbReference type="InterPro" id="IPR000719">
    <property type="entry name" value="Prot_kinase_dom"/>
</dbReference>
<dbReference type="Gene3D" id="1.10.510.10">
    <property type="entry name" value="Transferase(Phosphotransferase) domain 1"/>
    <property type="match status" value="1"/>
</dbReference>
<dbReference type="GO" id="GO:0106310">
    <property type="term" value="F:protein serine kinase activity"/>
    <property type="evidence" value="ECO:0007669"/>
    <property type="project" value="RHEA"/>
</dbReference>
<dbReference type="InterPro" id="IPR024171">
    <property type="entry name" value="SRK-like_kinase"/>
</dbReference>
<dbReference type="InterPro" id="IPR017441">
    <property type="entry name" value="Protein_kinase_ATP_BS"/>
</dbReference>
<evidence type="ECO:0000256" key="19">
    <source>
        <dbReference type="SAM" id="Phobius"/>
    </source>
</evidence>
<dbReference type="EMBL" id="KK785389">
    <property type="protein sequence ID" value="KDO43276.1"/>
    <property type="molecule type" value="Genomic_DNA"/>
</dbReference>
<dbReference type="InterPro" id="IPR003609">
    <property type="entry name" value="Pan_app"/>
</dbReference>
<evidence type="ECO:0000256" key="11">
    <source>
        <dbReference type="ARBA" id="ARBA00023136"/>
    </source>
</evidence>
<dbReference type="PaxDb" id="2711-XP_006464586.1"/>
<keyword evidence="4 17" id="KW-0808">Transferase</keyword>
<evidence type="ECO:0000256" key="3">
    <source>
        <dbReference type="ARBA" id="ARBA00022536"/>
    </source>
</evidence>
<dbReference type="PROSITE" id="PS50948">
    <property type="entry name" value="PAN"/>
    <property type="match status" value="1"/>
</dbReference>
<dbReference type="PROSITE" id="PS50011">
    <property type="entry name" value="PROTEIN_KINASE_DOM"/>
    <property type="match status" value="1"/>
</dbReference>
<keyword evidence="9 17" id="KW-0067">ATP-binding</keyword>
<comment type="subcellular location">
    <subcellularLocation>
        <location evidence="1">Membrane</location>
        <topology evidence="1">Single-pass type I membrane protein</topology>
    </subcellularLocation>
</comment>
<dbReference type="GO" id="GO:0004674">
    <property type="term" value="F:protein serine/threonine kinase activity"/>
    <property type="evidence" value="ECO:0007669"/>
    <property type="project" value="UniProtKB-KW"/>
</dbReference>
<evidence type="ECO:0000256" key="8">
    <source>
        <dbReference type="ARBA" id="ARBA00022777"/>
    </source>
</evidence>
<dbReference type="Gene3D" id="3.30.200.20">
    <property type="entry name" value="Phosphorylase Kinase, domain 1"/>
    <property type="match status" value="1"/>
</dbReference>
<evidence type="ECO:0000256" key="5">
    <source>
        <dbReference type="ARBA" id="ARBA00022692"/>
    </source>
</evidence>
<evidence type="ECO:0000256" key="16">
    <source>
        <dbReference type="ARBA" id="ARBA00048679"/>
    </source>
</evidence>
<comment type="catalytic activity">
    <reaction evidence="15 17">
        <text>L-threonyl-[protein] + ATP = O-phospho-L-threonyl-[protein] + ADP + H(+)</text>
        <dbReference type="Rhea" id="RHEA:46608"/>
        <dbReference type="Rhea" id="RHEA-COMP:11060"/>
        <dbReference type="Rhea" id="RHEA-COMP:11605"/>
        <dbReference type="ChEBI" id="CHEBI:15378"/>
        <dbReference type="ChEBI" id="CHEBI:30013"/>
        <dbReference type="ChEBI" id="CHEBI:30616"/>
        <dbReference type="ChEBI" id="CHEBI:61977"/>
        <dbReference type="ChEBI" id="CHEBI:456216"/>
        <dbReference type="EC" id="2.7.11.1"/>
    </reaction>
</comment>
<dbReference type="FunFam" id="1.10.510.10:FF:000537">
    <property type="entry name" value="Putative receptor-like protein kinase"/>
    <property type="match status" value="1"/>
</dbReference>
<evidence type="ECO:0000256" key="14">
    <source>
        <dbReference type="ARBA" id="ARBA00023180"/>
    </source>
</evidence>
<dbReference type="PIRSF" id="PIRSF000641">
    <property type="entry name" value="SRK"/>
    <property type="match status" value="1"/>
</dbReference>
<organism evidence="24 25">
    <name type="scientific">Citrus sinensis</name>
    <name type="common">Sweet orange</name>
    <name type="synonym">Citrus aurantium var. sinensis</name>
    <dbReference type="NCBI Taxonomy" id="2711"/>
    <lineage>
        <taxon>Eukaryota</taxon>
        <taxon>Viridiplantae</taxon>
        <taxon>Streptophyta</taxon>
        <taxon>Embryophyta</taxon>
        <taxon>Tracheophyta</taxon>
        <taxon>Spermatophyta</taxon>
        <taxon>Magnoliopsida</taxon>
        <taxon>eudicotyledons</taxon>
        <taxon>Gunneridae</taxon>
        <taxon>Pentapetalae</taxon>
        <taxon>rosids</taxon>
        <taxon>malvids</taxon>
        <taxon>Sapindales</taxon>
        <taxon>Rutaceae</taxon>
        <taxon>Aurantioideae</taxon>
        <taxon>Citrus</taxon>
    </lineage>
</organism>
<feature type="chain" id="PRO_5001635890" description="Receptor-like serine/threonine-protein kinase" evidence="20">
    <location>
        <begin position="22"/>
        <end position="811"/>
    </location>
</feature>
<keyword evidence="5 19" id="KW-0812">Transmembrane</keyword>
<evidence type="ECO:0000256" key="15">
    <source>
        <dbReference type="ARBA" id="ARBA00047899"/>
    </source>
</evidence>
<gene>
    <name evidence="24" type="ORF">CISIN_1g003555mg</name>
</gene>
<evidence type="ECO:0000256" key="10">
    <source>
        <dbReference type="ARBA" id="ARBA00022989"/>
    </source>
</evidence>
<evidence type="ECO:0000259" key="21">
    <source>
        <dbReference type="PROSITE" id="PS50011"/>
    </source>
</evidence>
<dbReference type="SMR" id="A0A067DXE4"/>
<evidence type="ECO:0000256" key="20">
    <source>
        <dbReference type="SAM" id="SignalP"/>
    </source>
</evidence>
<dbReference type="InterPro" id="IPR011009">
    <property type="entry name" value="Kinase-like_dom_sf"/>
</dbReference>
<keyword evidence="11 19" id="KW-0472">Membrane</keyword>
<evidence type="ECO:0000256" key="7">
    <source>
        <dbReference type="ARBA" id="ARBA00022741"/>
    </source>
</evidence>
<evidence type="ECO:0000259" key="23">
    <source>
        <dbReference type="PROSITE" id="PS50948"/>
    </source>
</evidence>
<dbReference type="Gene3D" id="2.90.10.10">
    <property type="entry name" value="Bulb-type lectin domain"/>
    <property type="match status" value="2"/>
</dbReference>
<keyword evidence="7 17" id="KW-0547">Nucleotide-binding</keyword>
<evidence type="ECO:0000259" key="22">
    <source>
        <dbReference type="PROSITE" id="PS50927"/>
    </source>
</evidence>
<evidence type="ECO:0000256" key="18">
    <source>
        <dbReference type="PROSITE-ProRule" id="PRU10141"/>
    </source>
</evidence>
<name>A0A067DXE4_CITSI</name>
<dbReference type="InterPro" id="IPR001245">
    <property type="entry name" value="Ser-Thr/Tyr_kinase_cat_dom"/>
</dbReference>
<keyword evidence="3" id="KW-0245">EGF-like domain</keyword>
<protein>
    <recommendedName>
        <fullName evidence="17">Receptor-like serine/threonine-protein kinase</fullName>
        <ecNumber evidence="17">2.7.11.1</ecNumber>
    </recommendedName>
</protein>
<proteinExistence type="inferred from homology"/>
<evidence type="ECO:0000256" key="6">
    <source>
        <dbReference type="ARBA" id="ARBA00022729"/>
    </source>
</evidence>
<comment type="similarity">
    <text evidence="17">Belongs to the protein kinase superfamily. Ser/Thr protein kinase family.</text>
</comment>
<feature type="domain" description="Protein kinase" evidence="21">
    <location>
        <begin position="511"/>
        <end position="788"/>
    </location>
</feature>
<keyword evidence="2 17" id="KW-0723">Serine/threonine-protein kinase</keyword>
<dbReference type="InterPro" id="IPR051343">
    <property type="entry name" value="G-type_lectin_kinases/EP1-like"/>
</dbReference>
<dbReference type="SUPFAM" id="SSF51110">
    <property type="entry name" value="alpha-D-mannose-specific plant lectins"/>
    <property type="match status" value="1"/>
</dbReference>
<dbReference type="SMART" id="SM00108">
    <property type="entry name" value="B_lectin"/>
    <property type="match status" value="1"/>
</dbReference>
<keyword evidence="25" id="KW-1185">Reference proteome</keyword>
<dbReference type="SUPFAM" id="SSF56112">
    <property type="entry name" value="Protein kinase-like (PK-like)"/>
    <property type="match status" value="1"/>
</dbReference>
<keyword evidence="13" id="KW-0675">Receptor</keyword>
<evidence type="ECO:0000256" key="2">
    <source>
        <dbReference type="ARBA" id="ARBA00022527"/>
    </source>
</evidence>
<evidence type="ECO:0000256" key="1">
    <source>
        <dbReference type="ARBA" id="ARBA00004479"/>
    </source>
</evidence>
<keyword evidence="14" id="KW-0325">Glycoprotein</keyword>
<dbReference type="GO" id="GO:0016020">
    <property type="term" value="C:membrane"/>
    <property type="evidence" value="ECO:0007669"/>
    <property type="project" value="UniProtKB-SubCell"/>
</dbReference>
<dbReference type="GO" id="GO:0004672">
    <property type="term" value="F:protein kinase activity"/>
    <property type="evidence" value="ECO:0000318"/>
    <property type="project" value="GO_Central"/>
</dbReference>
<dbReference type="PANTHER" id="PTHR47976">
    <property type="entry name" value="G-TYPE LECTIN S-RECEPTOR-LIKE SERINE/THREONINE-PROTEIN KINASE SD2-5"/>
    <property type="match status" value="1"/>
</dbReference>
<keyword evidence="6 20" id="KW-0732">Signal</keyword>
<accession>A0A067DXE4</accession>
<comment type="catalytic activity">
    <reaction evidence="16 17">
        <text>L-seryl-[protein] + ATP = O-phospho-L-seryl-[protein] + ADP + H(+)</text>
        <dbReference type="Rhea" id="RHEA:17989"/>
        <dbReference type="Rhea" id="RHEA-COMP:9863"/>
        <dbReference type="Rhea" id="RHEA-COMP:11604"/>
        <dbReference type="ChEBI" id="CHEBI:15378"/>
        <dbReference type="ChEBI" id="CHEBI:29999"/>
        <dbReference type="ChEBI" id="CHEBI:30616"/>
        <dbReference type="ChEBI" id="CHEBI:83421"/>
        <dbReference type="ChEBI" id="CHEBI:456216"/>
        <dbReference type="EC" id="2.7.11.1"/>
    </reaction>
</comment>
<dbReference type="Pfam" id="PF01453">
    <property type="entry name" value="B_lectin"/>
    <property type="match status" value="1"/>
</dbReference>
<feature type="signal peptide" evidence="20">
    <location>
        <begin position="1"/>
        <end position="21"/>
    </location>
</feature>
<dbReference type="PANTHER" id="PTHR47976:SF27">
    <property type="entry name" value="RECEPTOR-LIKE SERINE_THREONINE-PROTEIN KINASE"/>
    <property type="match status" value="1"/>
</dbReference>
<evidence type="ECO:0000313" key="24">
    <source>
        <dbReference type="EMBL" id="KDO43276.1"/>
    </source>
</evidence>
<feature type="transmembrane region" description="Helical" evidence="19">
    <location>
        <begin position="448"/>
        <end position="474"/>
    </location>
</feature>
<dbReference type="InterPro" id="IPR036426">
    <property type="entry name" value="Bulb-type_lectin_dom_sf"/>
</dbReference>
<dbReference type="GO" id="GO:0005524">
    <property type="term" value="F:ATP binding"/>
    <property type="evidence" value="ECO:0007669"/>
    <property type="project" value="UniProtKB-UniRule"/>
</dbReference>
<keyword evidence="12" id="KW-1015">Disulfide bond</keyword>
<keyword evidence="10 19" id="KW-1133">Transmembrane helix</keyword>
<evidence type="ECO:0000313" key="25">
    <source>
        <dbReference type="Proteomes" id="UP000027120"/>
    </source>
</evidence>
<dbReference type="CDD" id="cd14066">
    <property type="entry name" value="STKc_IRAK"/>
    <property type="match status" value="1"/>
</dbReference>
<dbReference type="EC" id="2.7.11.1" evidence="17"/>
<evidence type="ECO:0000256" key="17">
    <source>
        <dbReference type="PIRNR" id="PIRNR000641"/>
    </source>
</evidence>
<reference evidence="24 25" key="1">
    <citation type="submission" date="2014-04" db="EMBL/GenBank/DDBJ databases">
        <authorList>
            <consortium name="International Citrus Genome Consortium"/>
            <person name="Gmitter F."/>
            <person name="Chen C."/>
            <person name="Farmerie W."/>
            <person name="Harkins T."/>
            <person name="Desany B."/>
            <person name="Mohiuddin M."/>
            <person name="Kodira C."/>
            <person name="Borodovsky M."/>
            <person name="Lomsadze A."/>
            <person name="Burns P."/>
            <person name="Jenkins J."/>
            <person name="Prochnik S."/>
            <person name="Shu S."/>
            <person name="Chapman J."/>
            <person name="Pitluck S."/>
            <person name="Schmutz J."/>
            <person name="Rokhsar D."/>
        </authorList>
    </citation>
    <scope>NUCLEOTIDE SEQUENCE</scope>
</reference>
<dbReference type="Proteomes" id="UP000027120">
    <property type="component" value="Unassembled WGS sequence"/>
</dbReference>
<evidence type="ECO:0000256" key="13">
    <source>
        <dbReference type="ARBA" id="ARBA00023170"/>
    </source>
</evidence>
<evidence type="ECO:0000256" key="12">
    <source>
        <dbReference type="ARBA" id="ARBA00023157"/>
    </source>
</evidence>
<feature type="domain" description="Apple" evidence="23">
    <location>
        <begin position="342"/>
        <end position="422"/>
    </location>
</feature>
<dbReference type="FunFam" id="3.30.200.20:FF:000059">
    <property type="entry name" value="S-receptor-like serine/threonine-protein kinase"/>
    <property type="match status" value="1"/>
</dbReference>
<evidence type="ECO:0000256" key="4">
    <source>
        <dbReference type="ARBA" id="ARBA00022679"/>
    </source>
</evidence>
<keyword evidence="8 17" id="KW-0418">Kinase</keyword>
<dbReference type="InterPro" id="IPR001480">
    <property type="entry name" value="Bulb-type_lectin_dom"/>
</dbReference>